<evidence type="ECO:0000256" key="4">
    <source>
        <dbReference type="ARBA" id="ARBA00023125"/>
    </source>
</evidence>
<feature type="modified residue" description="4-aspartylphosphate" evidence="6">
    <location>
        <position position="51"/>
    </location>
</feature>
<reference evidence="10 13" key="3">
    <citation type="submission" date="2018-08" db="EMBL/GenBank/DDBJ databases">
        <title>Complete genome of the Arcobacter marinus type strain JCM 15502.</title>
        <authorList>
            <person name="Miller W.G."/>
            <person name="Yee E."/>
            <person name="Huynh S."/>
            <person name="Parker C.T."/>
        </authorList>
    </citation>
    <scope>NUCLEOTIDE SEQUENCE [LARGE SCALE GENOMIC DNA]</scope>
    <source>
        <strain evidence="10 13">JCM 15502</strain>
    </source>
</reference>
<dbReference type="InterPro" id="IPR011006">
    <property type="entry name" value="CheY-like_superfamily"/>
</dbReference>
<dbReference type="KEGG" id="amar:AMRN_1820"/>
<dbReference type="InterPro" id="IPR036388">
    <property type="entry name" value="WH-like_DNA-bd_sf"/>
</dbReference>
<evidence type="ECO:0000256" key="6">
    <source>
        <dbReference type="PROSITE-ProRule" id="PRU00169"/>
    </source>
</evidence>
<dbReference type="Pfam" id="PF00486">
    <property type="entry name" value="Trans_reg_C"/>
    <property type="match status" value="1"/>
</dbReference>
<feature type="DNA-binding region" description="OmpR/PhoB-type" evidence="7">
    <location>
        <begin position="123"/>
        <end position="217"/>
    </location>
</feature>
<gene>
    <name evidence="10" type="ORF">AMRN_1820</name>
    <name evidence="11" type="ORF">CPH92_11790</name>
</gene>
<evidence type="ECO:0000313" key="11">
    <source>
        <dbReference type="EMBL" id="PHO14486.1"/>
    </source>
</evidence>
<dbReference type="GO" id="GO:0006355">
    <property type="term" value="P:regulation of DNA-templated transcription"/>
    <property type="evidence" value="ECO:0007669"/>
    <property type="project" value="InterPro"/>
</dbReference>
<evidence type="ECO:0000313" key="12">
    <source>
        <dbReference type="Proteomes" id="UP000224740"/>
    </source>
</evidence>
<dbReference type="InterPro" id="IPR016032">
    <property type="entry name" value="Sig_transdc_resp-reg_C-effctor"/>
</dbReference>
<keyword evidence="4 7" id="KW-0238">DNA-binding</keyword>
<evidence type="ECO:0000256" key="3">
    <source>
        <dbReference type="ARBA" id="ARBA00023015"/>
    </source>
</evidence>
<accession>A0A347TLR9</accession>
<dbReference type="Gene3D" id="3.40.50.2300">
    <property type="match status" value="1"/>
</dbReference>
<dbReference type="Proteomes" id="UP000224740">
    <property type="component" value="Unassembled WGS sequence"/>
</dbReference>
<keyword evidence="3" id="KW-0805">Transcription regulation</keyword>
<dbReference type="SUPFAM" id="SSF52172">
    <property type="entry name" value="CheY-like"/>
    <property type="match status" value="1"/>
</dbReference>
<evidence type="ECO:0000313" key="13">
    <source>
        <dbReference type="Proteomes" id="UP000264693"/>
    </source>
</evidence>
<protein>
    <submittedName>
        <fullName evidence="11">DNA-binding response regulator</fullName>
    </submittedName>
    <submittedName>
        <fullName evidence="10">Two-component system response regulator</fullName>
    </submittedName>
</protein>
<dbReference type="AlphaFoldDB" id="A0A347TLR9"/>
<dbReference type="InterPro" id="IPR039420">
    <property type="entry name" value="WalR-like"/>
</dbReference>
<sequence>MKILIIEDDKDIANFLKRGFEELHYTIEISNDGEEGEYLSIINKYDVIILDWMLPKKNGIEILNNLRQKNIFTPILMLTAKDAVEDKITGLKTGCDDYLSKPFSFEELEARVTSLYRRSSQMSNIMEFSNLKVNLDTKEVLKDNSIINLSIREYELLLLLIKNKNSYISKDTIEEMLYSNEEFLNSNVIQVTIYNLRKKVGKELIKSFRGIGYKIEI</sequence>
<dbReference type="PROSITE" id="PS51755">
    <property type="entry name" value="OMPR_PHOB"/>
    <property type="match status" value="1"/>
</dbReference>
<evidence type="ECO:0000259" key="9">
    <source>
        <dbReference type="PROSITE" id="PS51755"/>
    </source>
</evidence>
<evidence type="ECO:0000256" key="5">
    <source>
        <dbReference type="ARBA" id="ARBA00023163"/>
    </source>
</evidence>
<dbReference type="Proteomes" id="UP000264693">
    <property type="component" value="Chromosome"/>
</dbReference>
<dbReference type="Gene3D" id="6.10.250.690">
    <property type="match status" value="1"/>
</dbReference>
<dbReference type="GO" id="GO:0000156">
    <property type="term" value="F:phosphorelay response regulator activity"/>
    <property type="evidence" value="ECO:0007669"/>
    <property type="project" value="TreeGrafter"/>
</dbReference>
<dbReference type="PANTHER" id="PTHR48111:SF22">
    <property type="entry name" value="REGULATOR OF RPOS"/>
    <property type="match status" value="1"/>
</dbReference>
<evidence type="ECO:0000313" key="10">
    <source>
        <dbReference type="EMBL" id="AXX87547.1"/>
    </source>
</evidence>
<keyword evidence="5" id="KW-0804">Transcription</keyword>
<dbReference type="FunFam" id="3.40.50.2300:FF:000001">
    <property type="entry name" value="DNA-binding response regulator PhoB"/>
    <property type="match status" value="1"/>
</dbReference>
<evidence type="ECO:0000256" key="1">
    <source>
        <dbReference type="ARBA" id="ARBA00022553"/>
    </source>
</evidence>
<dbReference type="PROSITE" id="PS50110">
    <property type="entry name" value="RESPONSE_REGULATORY"/>
    <property type="match status" value="1"/>
</dbReference>
<name>A0A347TLR9_9BACT</name>
<dbReference type="InterPro" id="IPR001867">
    <property type="entry name" value="OmpR/PhoB-type_DNA-bd"/>
</dbReference>
<dbReference type="EMBL" id="CP032101">
    <property type="protein sequence ID" value="AXX87547.1"/>
    <property type="molecule type" value="Genomic_DNA"/>
</dbReference>
<dbReference type="EMBL" id="NXAO01000054">
    <property type="protein sequence ID" value="PHO14486.1"/>
    <property type="molecule type" value="Genomic_DNA"/>
</dbReference>
<dbReference type="GO" id="GO:0005829">
    <property type="term" value="C:cytosol"/>
    <property type="evidence" value="ECO:0007669"/>
    <property type="project" value="TreeGrafter"/>
</dbReference>
<dbReference type="CDD" id="cd00383">
    <property type="entry name" value="trans_reg_C"/>
    <property type="match status" value="1"/>
</dbReference>
<organism evidence="10 13">
    <name type="scientific">Malaciobacter marinus</name>
    <dbReference type="NCBI Taxonomy" id="505249"/>
    <lineage>
        <taxon>Bacteria</taxon>
        <taxon>Pseudomonadati</taxon>
        <taxon>Campylobacterota</taxon>
        <taxon>Epsilonproteobacteria</taxon>
        <taxon>Campylobacterales</taxon>
        <taxon>Arcobacteraceae</taxon>
        <taxon>Malaciobacter</taxon>
    </lineage>
</organism>
<keyword evidence="1 6" id="KW-0597">Phosphoprotein</keyword>
<dbReference type="GO" id="GO:0032993">
    <property type="term" value="C:protein-DNA complex"/>
    <property type="evidence" value="ECO:0007669"/>
    <property type="project" value="TreeGrafter"/>
</dbReference>
<evidence type="ECO:0000259" key="8">
    <source>
        <dbReference type="PROSITE" id="PS50110"/>
    </source>
</evidence>
<proteinExistence type="predicted"/>
<feature type="domain" description="OmpR/PhoB-type" evidence="9">
    <location>
        <begin position="123"/>
        <end position="217"/>
    </location>
</feature>
<reference evidence="11" key="2">
    <citation type="submission" date="2017-09" db="EMBL/GenBank/DDBJ databases">
        <authorList>
            <person name="Perez-Cataluna A."/>
            <person name="Figueras M.J."/>
            <person name="Salas-Masso N."/>
        </authorList>
    </citation>
    <scope>NUCLEOTIDE SEQUENCE</scope>
    <source>
        <strain evidence="11">CECT 7727</strain>
    </source>
</reference>
<keyword evidence="2" id="KW-0902">Two-component regulatory system</keyword>
<keyword evidence="12" id="KW-1185">Reference proteome</keyword>
<feature type="domain" description="Response regulatory" evidence="8">
    <location>
        <begin position="2"/>
        <end position="116"/>
    </location>
</feature>
<dbReference type="RefSeq" id="WP_099312082.1">
    <property type="nucleotide sequence ID" value="NZ_CP032101.1"/>
</dbReference>
<dbReference type="Pfam" id="PF00072">
    <property type="entry name" value="Response_reg"/>
    <property type="match status" value="1"/>
</dbReference>
<dbReference type="CDD" id="cd19935">
    <property type="entry name" value="REC_OmpR_CusR-like"/>
    <property type="match status" value="1"/>
</dbReference>
<dbReference type="SMART" id="SM00448">
    <property type="entry name" value="REC"/>
    <property type="match status" value="1"/>
</dbReference>
<evidence type="ECO:0000256" key="2">
    <source>
        <dbReference type="ARBA" id="ARBA00023012"/>
    </source>
</evidence>
<evidence type="ECO:0000256" key="7">
    <source>
        <dbReference type="PROSITE-ProRule" id="PRU01091"/>
    </source>
</evidence>
<dbReference type="SMART" id="SM00862">
    <property type="entry name" value="Trans_reg_C"/>
    <property type="match status" value="1"/>
</dbReference>
<dbReference type="SUPFAM" id="SSF46894">
    <property type="entry name" value="C-terminal effector domain of the bipartite response regulators"/>
    <property type="match status" value="1"/>
</dbReference>
<dbReference type="InterPro" id="IPR001789">
    <property type="entry name" value="Sig_transdc_resp-reg_receiver"/>
</dbReference>
<dbReference type="Gene3D" id="1.10.10.10">
    <property type="entry name" value="Winged helix-like DNA-binding domain superfamily/Winged helix DNA-binding domain"/>
    <property type="match status" value="1"/>
</dbReference>
<dbReference type="PANTHER" id="PTHR48111">
    <property type="entry name" value="REGULATOR OF RPOS"/>
    <property type="match status" value="1"/>
</dbReference>
<reference evidence="12" key="1">
    <citation type="submission" date="2017-09" db="EMBL/GenBank/DDBJ databases">
        <title>Arcobacter canalis sp. nov., a new species isolated from a water canal contaminated with urban sewage.</title>
        <authorList>
            <person name="Perez-Cataluna A."/>
            <person name="Salas-Masso N."/>
            <person name="Figueras M.J."/>
        </authorList>
    </citation>
    <scope>NUCLEOTIDE SEQUENCE [LARGE SCALE GENOMIC DNA]</scope>
    <source>
        <strain evidence="12">CECT 7727</strain>
    </source>
</reference>
<dbReference type="GO" id="GO:0000976">
    <property type="term" value="F:transcription cis-regulatory region binding"/>
    <property type="evidence" value="ECO:0007669"/>
    <property type="project" value="TreeGrafter"/>
</dbReference>